<evidence type="ECO:0000313" key="2">
    <source>
        <dbReference type="EMBL" id="KII83322.1"/>
    </source>
</evidence>
<evidence type="ECO:0000256" key="1">
    <source>
        <dbReference type="SAM" id="MobiDB-lite"/>
    </source>
</evidence>
<feature type="compositionally biased region" description="Polar residues" evidence="1">
    <location>
        <begin position="19"/>
        <end position="30"/>
    </location>
</feature>
<dbReference type="HOGENOM" id="CLU_2251200_0_0_1"/>
<organism evidence="2 3">
    <name type="scientific">Plicaturopsis crispa FD-325 SS-3</name>
    <dbReference type="NCBI Taxonomy" id="944288"/>
    <lineage>
        <taxon>Eukaryota</taxon>
        <taxon>Fungi</taxon>
        <taxon>Dikarya</taxon>
        <taxon>Basidiomycota</taxon>
        <taxon>Agaricomycotina</taxon>
        <taxon>Agaricomycetes</taxon>
        <taxon>Agaricomycetidae</taxon>
        <taxon>Amylocorticiales</taxon>
        <taxon>Amylocorticiaceae</taxon>
        <taxon>Plicatura</taxon>
        <taxon>Plicaturopsis crispa</taxon>
    </lineage>
</organism>
<sequence length="104" mass="10626">MNSVPEITIQPPSRSPSSGQSAHTPNTRPNFLSAADADRPVPLPSPRNEAPLPPTPSQHPPAPTPMQHPPTPSPHPPTTGPAPIALPSGGLPPGFVASPSPNNL</sequence>
<dbReference type="AlphaFoldDB" id="A0A0C9SQ46"/>
<protein>
    <submittedName>
        <fullName evidence="2">Uncharacterized protein</fullName>
    </submittedName>
</protein>
<accession>A0A0C9SQ46</accession>
<dbReference type="Proteomes" id="UP000053263">
    <property type="component" value="Unassembled WGS sequence"/>
</dbReference>
<feature type="region of interest" description="Disordered" evidence="1">
    <location>
        <begin position="1"/>
        <end position="104"/>
    </location>
</feature>
<gene>
    <name evidence="2" type="ORF">PLICRDRAFT_47367</name>
</gene>
<keyword evidence="3" id="KW-1185">Reference proteome</keyword>
<dbReference type="PRINTS" id="PR01217">
    <property type="entry name" value="PRICHEXTENSN"/>
</dbReference>
<feature type="compositionally biased region" description="Pro residues" evidence="1">
    <location>
        <begin position="41"/>
        <end position="80"/>
    </location>
</feature>
<proteinExistence type="predicted"/>
<reference evidence="2 3" key="1">
    <citation type="submission" date="2014-06" db="EMBL/GenBank/DDBJ databases">
        <title>Evolutionary Origins and Diversification of the Mycorrhizal Mutualists.</title>
        <authorList>
            <consortium name="DOE Joint Genome Institute"/>
            <consortium name="Mycorrhizal Genomics Consortium"/>
            <person name="Kohler A."/>
            <person name="Kuo A."/>
            <person name="Nagy L.G."/>
            <person name="Floudas D."/>
            <person name="Copeland A."/>
            <person name="Barry K.W."/>
            <person name="Cichocki N."/>
            <person name="Veneault-Fourrey C."/>
            <person name="LaButti K."/>
            <person name="Lindquist E.A."/>
            <person name="Lipzen A."/>
            <person name="Lundell T."/>
            <person name="Morin E."/>
            <person name="Murat C."/>
            <person name="Riley R."/>
            <person name="Ohm R."/>
            <person name="Sun H."/>
            <person name="Tunlid A."/>
            <person name="Henrissat B."/>
            <person name="Grigoriev I.V."/>
            <person name="Hibbett D.S."/>
            <person name="Martin F."/>
        </authorList>
    </citation>
    <scope>NUCLEOTIDE SEQUENCE [LARGE SCALE GENOMIC DNA]</scope>
    <source>
        <strain evidence="2 3">FD-325 SS-3</strain>
    </source>
</reference>
<evidence type="ECO:0000313" key="3">
    <source>
        <dbReference type="Proteomes" id="UP000053263"/>
    </source>
</evidence>
<dbReference type="EMBL" id="KN832579">
    <property type="protein sequence ID" value="KII83322.1"/>
    <property type="molecule type" value="Genomic_DNA"/>
</dbReference>
<name>A0A0C9SQ46_PLICR</name>